<name>A0AA86MZ11_9BACT</name>
<protein>
    <submittedName>
        <fullName evidence="2">Uncharacterized protein</fullName>
    </submittedName>
</protein>
<organism evidence="2 3">
    <name type="scientific">Nitrospira tepida</name>
    <dbReference type="NCBI Taxonomy" id="2973512"/>
    <lineage>
        <taxon>Bacteria</taxon>
        <taxon>Pseudomonadati</taxon>
        <taxon>Nitrospirota</taxon>
        <taxon>Nitrospiria</taxon>
        <taxon>Nitrospirales</taxon>
        <taxon>Nitrospiraceae</taxon>
        <taxon>Nitrospira</taxon>
    </lineage>
</organism>
<keyword evidence="1" id="KW-1133">Transmembrane helix</keyword>
<keyword evidence="1" id="KW-0812">Transmembrane</keyword>
<evidence type="ECO:0000313" key="3">
    <source>
        <dbReference type="Proteomes" id="UP001179121"/>
    </source>
</evidence>
<accession>A0AA86MZ11</accession>
<dbReference type="Proteomes" id="UP001179121">
    <property type="component" value="Chromosome"/>
</dbReference>
<feature type="transmembrane region" description="Helical" evidence="1">
    <location>
        <begin position="26"/>
        <end position="45"/>
    </location>
</feature>
<keyword evidence="1" id="KW-0472">Membrane</keyword>
<keyword evidence="3" id="KW-1185">Reference proteome</keyword>
<proteinExistence type="predicted"/>
<evidence type="ECO:0000313" key="2">
    <source>
        <dbReference type="EMBL" id="CAI4031549.1"/>
    </source>
</evidence>
<gene>
    <name evidence="2" type="ORF">DNFV4_01968</name>
</gene>
<sequence length="415" mass="46133">MKPDRIDLMGRRLLHSMDEIGSRIRGMVFVGIMIGAVTVGAAFFVPPVIASHQGHESHAGEDSHDVAGTGHPIPGASFQVFIAKGKETAESAALEQTQADEAIKTVVDALSFMIQHRTDYPRFDESVTRNLLEQVVVEPKVVNREGKEFPFLVARTNEPGRVRLLISASSLKDKGYLGHPEQLVPVLAREFQWVVSKADTAPKSNTVSLERDLKHAPIRTNREIGELSAEERARLLQQLFGSYLTTVDDQKSLEGQPFYEVGTTKLVQPAQPDSTIKLYDIRIREALQTIVRDPSFEQQTPKAVRSLLNGKIWNVSFVKIDQRDWATRTRVLPEEQSVLVGERERSVQPAKILVNTYRTAAPDDPFYADTKGLPMGALSADQLARVIALEIERNIVEKSMKGHVAQDENKGGTKE</sequence>
<dbReference type="EMBL" id="OX365700">
    <property type="protein sequence ID" value="CAI4031549.1"/>
    <property type="molecule type" value="Genomic_DNA"/>
</dbReference>
<evidence type="ECO:0000256" key="1">
    <source>
        <dbReference type="SAM" id="Phobius"/>
    </source>
</evidence>
<dbReference type="AlphaFoldDB" id="A0AA86MZ11"/>
<reference evidence="2" key="1">
    <citation type="submission" date="2022-10" db="EMBL/GenBank/DDBJ databases">
        <authorList>
            <person name="Koch H."/>
        </authorList>
    </citation>
    <scope>NUCLEOTIDE SEQUENCE</scope>
    <source>
        <strain evidence="2">DNF</strain>
    </source>
</reference>
<dbReference type="RefSeq" id="WP_289268458.1">
    <property type="nucleotide sequence ID" value="NZ_OX365700.1"/>
</dbReference>
<dbReference type="KEGG" id="nti:DNFV4_01968"/>